<dbReference type="Proteomes" id="UP001168098">
    <property type="component" value="Unassembled WGS sequence"/>
</dbReference>
<organism evidence="2 3">
    <name type="scientific">Vitis rotundifolia</name>
    <name type="common">Muscadine grape</name>
    <dbReference type="NCBI Taxonomy" id="103349"/>
    <lineage>
        <taxon>Eukaryota</taxon>
        <taxon>Viridiplantae</taxon>
        <taxon>Streptophyta</taxon>
        <taxon>Embryophyta</taxon>
        <taxon>Tracheophyta</taxon>
        <taxon>Spermatophyta</taxon>
        <taxon>Magnoliopsida</taxon>
        <taxon>eudicotyledons</taxon>
        <taxon>Gunneridae</taxon>
        <taxon>Pentapetalae</taxon>
        <taxon>rosids</taxon>
        <taxon>Vitales</taxon>
        <taxon>Vitaceae</taxon>
        <taxon>Viteae</taxon>
        <taxon>Vitis</taxon>
    </lineage>
</organism>
<dbReference type="PANTHER" id="PTHR47186">
    <property type="entry name" value="LEUCINE-RICH REPEAT-CONTAINING PROTEIN 57"/>
    <property type="match status" value="1"/>
</dbReference>
<dbReference type="EMBL" id="JARBHA010000012">
    <property type="protein sequence ID" value="KAJ9687530.1"/>
    <property type="molecule type" value="Genomic_DNA"/>
</dbReference>
<evidence type="ECO:0000313" key="3">
    <source>
        <dbReference type="Proteomes" id="UP001168098"/>
    </source>
</evidence>
<accession>A0AA38ZEU6</accession>
<dbReference type="AlphaFoldDB" id="A0AA38ZEU6"/>
<comment type="caution">
    <text evidence="2">The sequence shown here is derived from an EMBL/GenBank/DDBJ whole genome shotgun (WGS) entry which is preliminary data.</text>
</comment>
<name>A0AA38ZEU6_VITRO</name>
<sequence>MHNVVCAKDALGVNMKDKRHLDELDLRWSNGDTNDVIQSGILNNLQPHPNLKQLTMDGYPGITFPDWIGDPLFSNLVSVYLHCCGNFSSLPMFGQLSSLKHPSILGMRVEKVGSEFYGDASFAITSKPSFPFLQTLRFEEMDMQLGEMVML</sequence>
<gene>
    <name evidence="2" type="ORF">PVL29_016135</name>
</gene>
<dbReference type="SUPFAM" id="SSF52058">
    <property type="entry name" value="L domain-like"/>
    <property type="match status" value="1"/>
</dbReference>
<feature type="domain" description="R13L1/DRL21-like LRR repeat region" evidence="1">
    <location>
        <begin position="2"/>
        <end position="105"/>
    </location>
</feature>
<dbReference type="PANTHER" id="PTHR47186:SF26">
    <property type="entry name" value="LEUCINE-RICH REPEAT DOMAIN, L DOMAIN-CONTAINING PROTEIN-RELATED"/>
    <property type="match status" value="1"/>
</dbReference>
<dbReference type="InterPro" id="IPR032675">
    <property type="entry name" value="LRR_dom_sf"/>
</dbReference>
<dbReference type="InterPro" id="IPR056789">
    <property type="entry name" value="LRR_R13L1-DRL21"/>
</dbReference>
<evidence type="ECO:0000313" key="2">
    <source>
        <dbReference type="EMBL" id="KAJ9687530.1"/>
    </source>
</evidence>
<dbReference type="Gene3D" id="3.80.10.10">
    <property type="entry name" value="Ribonuclease Inhibitor"/>
    <property type="match status" value="1"/>
</dbReference>
<proteinExistence type="predicted"/>
<evidence type="ECO:0000259" key="1">
    <source>
        <dbReference type="Pfam" id="PF25019"/>
    </source>
</evidence>
<keyword evidence="3" id="KW-1185">Reference proteome</keyword>
<protein>
    <recommendedName>
        <fullName evidence="1">R13L1/DRL21-like LRR repeat region domain-containing protein</fullName>
    </recommendedName>
</protein>
<reference evidence="2 3" key="1">
    <citation type="journal article" date="2023" name="BMC Biotechnol.">
        <title>Vitis rotundifolia cv Carlos genome sequencing.</title>
        <authorList>
            <person name="Huff M."/>
            <person name="Hulse-Kemp A."/>
            <person name="Scheffler B."/>
            <person name="Youngblood R."/>
            <person name="Simpson S."/>
            <person name="Babiker E."/>
            <person name="Staton M."/>
        </authorList>
    </citation>
    <scope>NUCLEOTIDE SEQUENCE [LARGE SCALE GENOMIC DNA]</scope>
    <source>
        <tissue evidence="2">Leaf</tissue>
    </source>
</reference>
<dbReference type="Pfam" id="PF25019">
    <property type="entry name" value="LRR_R13L1-DRL21"/>
    <property type="match status" value="1"/>
</dbReference>